<dbReference type="Proteomes" id="UP000275267">
    <property type="component" value="Unassembled WGS sequence"/>
</dbReference>
<evidence type="ECO:0000313" key="2">
    <source>
        <dbReference type="Proteomes" id="UP000275267"/>
    </source>
</evidence>
<accession>A0A3L6T4D7</accession>
<sequence length="229" mass="25107">MAASDQQEGGQHGTTPLMFDEVRWVVQIRYSLQEEGAGGGDDDGIPVSVFNVPKVLQLARLERKVRADYHRYLDFSCETLVSTMVVNGAFLLEFLQIYAAAAGADEGLARVPADLRRRRHGRRGGRKGAPASVVEDGAPRRLHRALTGRKSAHNLIHRDMLTLEDLVPLFLLRKILEPQCASTDEAAGLFAWMVTGLMKELCPGSWCACGQAARTAGARRSRPRTAAAR</sequence>
<keyword evidence="2" id="KW-1185">Reference proteome</keyword>
<dbReference type="STRING" id="4540.A0A3L6T4D7"/>
<reference evidence="2" key="1">
    <citation type="journal article" date="2019" name="Nat. Commun.">
        <title>The genome of broomcorn millet.</title>
        <authorList>
            <person name="Zou C."/>
            <person name="Miki D."/>
            <person name="Li D."/>
            <person name="Tang Q."/>
            <person name="Xiao L."/>
            <person name="Rajput S."/>
            <person name="Deng P."/>
            <person name="Jia W."/>
            <person name="Huang R."/>
            <person name="Zhang M."/>
            <person name="Sun Y."/>
            <person name="Hu J."/>
            <person name="Fu X."/>
            <person name="Schnable P.S."/>
            <person name="Li F."/>
            <person name="Zhang H."/>
            <person name="Feng B."/>
            <person name="Zhu X."/>
            <person name="Liu R."/>
            <person name="Schnable J.C."/>
            <person name="Zhu J.-K."/>
            <person name="Zhang H."/>
        </authorList>
    </citation>
    <scope>NUCLEOTIDE SEQUENCE [LARGE SCALE GENOMIC DNA]</scope>
</reference>
<gene>
    <name evidence="1" type="ORF">C2845_PM03G25940</name>
</gene>
<name>A0A3L6T4D7_PANMI</name>
<dbReference type="OrthoDB" id="2356035at2759"/>
<comment type="caution">
    <text evidence="1">The sequence shown here is derived from an EMBL/GenBank/DDBJ whole genome shotgun (WGS) entry which is preliminary data.</text>
</comment>
<organism evidence="1 2">
    <name type="scientific">Panicum miliaceum</name>
    <name type="common">Proso millet</name>
    <name type="synonym">Broomcorn millet</name>
    <dbReference type="NCBI Taxonomy" id="4540"/>
    <lineage>
        <taxon>Eukaryota</taxon>
        <taxon>Viridiplantae</taxon>
        <taxon>Streptophyta</taxon>
        <taxon>Embryophyta</taxon>
        <taxon>Tracheophyta</taxon>
        <taxon>Spermatophyta</taxon>
        <taxon>Magnoliopsida</taxon>
        <taxon>Liliopsida</taxon>
        <taxon>Poales</taxon>
        <taxon>Poaceae</taxon>
        <taxon>PACMAD clade</taxon>
        <taxon>Panicoideae</taxon>
        <taxon>Panicodae</taxon>
        <taxon>Paniceae</taxon>
        <taxon>Panicinae</taxon>
        <taxon>Panicum</taxon>
        <taxon>Panicum sect. Panicum</taxon>
    </lineage>
</organism>
<dbReference type="AlphaFoldDB" id="A0A3L6T4D7"/>
<dbReference type="EMBL" id="PQIB02000002">
    <property type="protein sequence ID" value="RLN32959.1"/>
    <property type="molecule type" value="Genomic_DNA"/>
</dbReference>
<dbReference type="InterPro" id="IPR004158">
    <property type="entry name" value="DUF247_pln"/>
</dbReference>
<evidence type="ECO:0000313" key="1">
    <source>
        <dbReference type="EMBL" id="RLN32959.1"/>
    </source>
</evidence>
<dbReference type="Pfam" id="PF03140">
    <property type="entry name" value="DUF247"/>
    <property type="match status" value="1"/>
</dbReference>
<protein>
    <submittedName>
        <fullName evidence="1">UPF0481 protein</fullName>
    </submittedName>
</protein>
<proteinExistence type="predicted"/>